<dbReference type="KEGG" id="euz:DVS28_a4808"/>
<dbReference type="RefSeq" id="WP_114593645.1">
    <property type="nucleotide sequence ID" value="NZ_CP031165.1"/>
</dbReference>
<dbReference type="OrthoDB" id="4808032at2"/>
<accession>A0A346Y4R9</accession>
<keyword evidence="2" id="KW-1185">Reference proteome</keyword>
<evidence type="ECO:0000313" key="1">
    <source>
        <dbReference type="EMBL" id="AXV09466.1"/>
    </source>
</evidence>
<dbReference type="EMBL" id="CP031165">
    <property type="protein sequence ID" value="AXV09466.1"/>
    <property type="molecule type" value="Genomic_DNA"/>
</dbReference>
<sequence>MPDRSAEQLQLGEVRRDAGRTLALDAAGVEWRERAMATIETYFQPGVRDTIEAVRDEVGDPPVGSVNAWGGLVAGAVRSGLIRRVGSAQARRPSAHARWVGVYEAVAP</sequence>
<dbReference type="Proteomes" id="UP000264006">
    <property type="component" value="Chromosome"/>
</dbReference>
<proteinExistence type="predicted"/>
<evidence type="ECO:0000313" key="2">
    <source>
        <dbReference type="Proteomes" id="UP000264006"/>
    </source>
</evidence>
<name>A0A346Y4R9_9ACTN</name>
<protein>
    <submittedName>
        <fullName evidence="1">Uncharacterized protein</fullName>
    </submittedName>
</protein>
<dbReference type="AlphaFoldDB" id="A0A346Y4R9"/>
<gene>
    <name evidence="1" type="ORF">DVS28_a4808</name>
</gene>
<reference evidence="1 2" key="1">
    <citation type="submission" date="2018-09" db="EMBL/GenBank/DDBJ databases">
        <title>Complete genome sequence of Euzebya sp. DY32-46 isolated from seawater of Pacific Ocean.</title>
        <authorList>
            <person name="Xu L."/>
            <person name="Wu Y.-H."/>
            <person name="Xu X.-W."/>
        </authorList>
    </citation>
    <scope>NUCLEOTIDE SEQUENCE [LARGE SCALE GENOMIC DNA]</scope>
    <source>
        <strain evidence="1 2">DY32-46</strain>
    </source>
</reference>
<organism evidence="1 2">
    <name type="scientific">Euzebya pacifica</name>
    <dbReference type="NCBI Taxonomy" id="1608957"/>
    <lineage>
        <taxon>Bacteria</taxon>
        <taxon>Bacillati</taxon>
        <taxon>Actinomycetota</taxon>
        <taxon>Nitriliruptoria</taxon>
        <taxon>Euzebyales</taxon>
    </lineage>
</organism>